<proteinExistence type="predicted"/>
<dbReference type="Proteomes" id="UP000745859">
    <property type="component" value="Unassembled WGS sequence"/>
</dbReference>
<organism evidence="1 2">
    <name type="scientific">Wenyingzhuangia heitensis</name>
    <dbReference type="NCBI Taxonomy" id="1487859"/>
    <lineage>
        <taxon>Bacteria</taxon>
        <taxon>Pseudomonadati</taxon>
        <taxon>Bacteroidota</taxon>
        <taxon>Flavobacteriia</taxon>
        <taxon>Flavobacteriales</taxon>
        <taxon>Flavobacteriaceae</taxon>
        <taxon>Wenyingzhuangia</taxon>
    </lineage>
</organism>
<sequence>MLKYYARIDPDQLSINEWARNVVELRWIRQQESNTENEKNT</sequence>
<evidence type="ECO:0000313" key="1">
    <source>
        <dbReference type="EMBL" id="NIJ45061.1"/>
    </source>
</evidence>
<keyword evidence="2" id="KW-1185">Reference proteome</keyword>
<evidence type="ECO:0000313" key="2">
    <source>
        <dbReference type="Proteomes" id="UP000745859"/>
    </source>
</evidence>
<comment type="caution">
    <text evidence="1">The sequence shown here is derived from an EMBL/GenBank/DDBJ whole genome shotgun (WGS) entry which is preliminary data.</text>
</comment>
<dbReference type="RefSeq" id="WP_262886524.1">
    <property type="nucleotide sequence ID" value="NZ_JAASQL010000001.1"/>
</dbReference>
<dbReference type="EMBL" id="JAASQL010000001">
    <property type="protein sequence ID" value="NIJ45061.1"/>
    <property type="molecule type" value="Genomic_DNA"/>
</dbReference>
<name>A0ABX0UD30_9FLAO</name>
<gene>
    <name evidence="1" type="ORF">FHR24_001500</name>
</gene>
<accession>A0ABX0UD30</accession>
<protein>
    <submittedName>
        <fullName evidence="1">Uncharacterized protein</fullName>
    </submittedName>
</protein>
<reference evidence="1 2" key="1">
    <citation type="submission" date="2020-03" db="EMBL/GenBank/DDBJ databases">
        <title>Genomic Encyclopedia of Type Strains, Phase IV (KMG-IV): sequencing the most valuable type-strain genomes for metagenomic binning, comparative biology and taxonomic classification.</title>
        <authorList>
            <person name="Goeker M."/>
        </authorList>
    </citation>
    <scope>NUCLEOTIDE SEQUENCE [LARGE SCALE GENOMIC DNA]</scope>
    <source>
        <strain evidence="1 2">DSM 101599</strain>
    </source>
</reference>